<keyword evidence="4" id="KW-0418">Kinase</keyword>
<dbReference type="Gene3D" id="1.10.510.10">
    <property type="entry name" value="Transferase(Phosphotransferase) domain 1"/>
    <property type="match status" value="1"/>
</dbReference>
<proteinExistence type="predicted"/>
<dbReference type="AlphaFoldDB" id="A0A369JA67"/>
<evidence type="ECO:0000259" key="3">
    <source>
        <dbReference type="PROSITE" id="PS50011"/>
    </source>
</evidence>
<protein>
    <submittedName>
        <fullName evidence="4">Serine/threonine-protein kinase HT1</fullName>
    </submittedName>
</protein>
<gene>
    <name evidence="4" type="primary">HT1_1</name>
    <name evidence="4" type="ORF">Hypma_000445</name>
</gene>
<comment type="caution">
    <text evidence="4">The sequence shown here is derived from an EMBL/GenBank/DDBJ whole genome shotgun (WGS) entry which is preliminary data.</text>
</comment>
<keyword evidence="1" id="KW-0547">Nucleotide-binding</keyword>
<sequence>MPVQFSIADSEPLNRESLAYSHASSIPGSVVTSLQQTARVLVVSPVERHAEKPSYNLYSGCGAYGEVYKGIYNGNTVALKVLRCTGAVRDIDKHRKRLSREVLAFGQLSHPNVLPFLGLSHSNCELPSPAIVSPWMKNGNIDQYMARNPDANRLALVIGIAYGLEYLHSRGVIHGDLHPRNILINSDGAPMLADFGMSSSEGIEDLDISEGLDRVRYMSPELVEGNVQQPTTMSDVFSFASVCYEVLTNMHPYANLGTVVEIILALYDGGLPFNHHKTRVLDSVEKDQSLWELMSLSWNGVPEDRPSMNQTRDALVKIQAGQSLPAFLARL</sequence>
<dbReference type="GO" id="GO:0005524">
    <property type="term" value="F:ATP binding"/>
    <property type="evidence" value="ECO:0007669"/>
    <property type="project" value="UniProtKB-KW"/>
</dbReference>
<keyword evidence="2" id="KW-0067">ATP-binding</keyword>
<evidence type="ECO:0000256" key="1">
    <source>
        <dbReference type="ARBA" id="ARBA00022741"/>
    </source>
</evidence>
<evidence type="ECO:0000313" key="5">
    <source>
        <dbReference type="Proteomes" id="UP000076154"/>
    </source>
</evidence>
<feature type="domain" description="Protein kinase" evidence="3">
    <location>
        <begin position="53"/>
        <end position="316"/>
    </location>
</feature>
<organism evidence="4 5">
    <name type="scientific">Hypsizygus marmoreus</name>
    <name type="common">White beech mushroom</name>
    <name type="synonym">Agaricus marmoreus</name>
    <dbReference type="NCBI Taxonomy" id="39966"/>
    <lineage>
        <taxon>Eukaryota</taxon>
        <taxon>Fungi</taxon>
        <taxon>Dikarya</taxon>
        <taxon>Basidiomycota</taxon>
        <taxon>Agaricomycotina</taxon>
        <taxon>Agaricomycetes</taxon>
        <taxon>Agaricomycetidae</taxon>
        <taxon>Agaricales</taxon>
        <taxon>Tricholomatineae</taxon>
        <taxon>Lyophyllaceae</taxon>
        <taxon>Hypsizygus</taxon>
    </lineage>
</organism>
<dbReference type="InParanoid" id="A0A369JA67"/>
<evidence type="ECO:0000313" key="4">
    <source>
        <dbReference type="EMBL" id="RDB18110.1"/>
    </source>
</evidence>
<dbReference type="PANTHER" id="PTHR44329:SF298">
    <property type="entry name" value="MIXED LINEAGE KINASE DOMAIN-LIKE PROTEIN"/>
    <property type="match status" value="1"/>
</dbReference>
<dbReference type="SUPFAM" id="SSF56112">
    <property type="entry name" value="Protein kinase-like (PK-like)"/>
    <property type="match status" value="1"/>
</dbReference>
<dbReference type="Proteomes" id="UP000076154">
    <property type="component" value="Unassembled WGS sequence"/>
</dbReference>
<keyword evidence="5" id="KW-1185">Reference proteome</keyword>
<name>A0A369JA67_HYPMA</name>
<dbReference type="EMBL" id="LUEZ02000106">
    <property type="protein sequence ID" value="RDB18110.1"/>
    <property type="molecule type" value="Genomic_DNA"/>
</dbReference>
<dbReference type="InterPro" id="IPR011009">
    <property type="entry name" value="Kinase-like_dom_sf"/>
</dbReference>
<evidence type="ECO:0000256" key="2">
    <source>
        <dbReference type="ARBA" id="ARBA00022840"/>
    </source>
</evidence>
<accession>A0A369JA67</accession>
<dbReference type="GO" id="GO:0004674">
    <property type="term" value="F:protein serine/threonine kinase activity"/>
    <property type="evidence" value="ECO:0007669"/>
    <property type="project" value="TreeGrafter"/>
</dbReference>
<dbReference type="InterPro" id="IPR051681">
    <property type="entry name" value="Ser/Thr_Kinases-Pseudokinases"/>
</dbReference>
<dbReference type="Pfam" id="PF07714">
    <property type="entry name" value="PK_Tyr_Ser-Thr"/>
    <property type="match status" value="1"/>
</dbReference>
<dbReference type="PANTHER" id="PTHR44329">
    <property type="entry name" value="SERINE/THREONINE-PROTEIN KINASE TNNI3K-RELATED"/>
    <property type="match status" value="1"/>
</dbReference>
<dbReference type="STRING" id="39966.A0A369JA67"/>
<keyword evidence="4" id="KW-0808">Transferase</keyword>
<dbReference type="InterPro" id="IPR001245">
    <property type="entry name" value="Ser-Thr/Tyr_kinase_cat_dom"/>
</dbReference>
<reference evidence="4" key="1">
    <citation type="submission" date="2018-04" db="EMBL/GenBank/DDBJ databases">
        <title>Whole genome sequencing of Hypsizygus marmoreus.</title>
        <authorList>
            <person name="Choi I.-G."/>
            <person name="Min B."/>
            <person name="Kim J.-G."/>
            <person name="Kim S."/>
            <person name="Oh Y.-L."/>
            <person name="Kong W.-S."/>
            <person name="Park H."/>
            <person name="Jeong J."/>
            <person name="Song E.-S."/>
        </authorList>
    </citation>
    <scope>NUCLEOTIDE SEQUENCE [LARGE SCALE GENOMIC DNA]</scope>
    <source>
        <strain evidence="4">51987-8</strain>
    </source>
</reference>
<dbReference type="PROSITE" id="PS50011">
    <property type="entry name" value="PROTEIN_KINASE_DOM"/>
    <property type="match status" value="1"/>
</dbReference>
<dbReference type="OrthoDB" id="346907at2759"/>
<dbReference type="InterPro" id="IPR000719">
    <property type="entry name" value="Prot_kinase_dom"/>
</dbReference>